<feature type="domain" description="TonB C-terminal" evidence="11">
    <location>
        <begin position="191"/>
        <end position="281"/>
    </location>
</feature>
<dbReference type="GO" id="GO:0055085">
    <property type="term" value="P:transmembrane transport"/>
    <property type="evidence" value="ECO:0007669"/>
    <property type="project" value="InterPro"/>
</dbReference>
<evidence type="ECO:0000256" key="2">
    <source>
        <dbReference type="ARBA" id="ARBA00006555"/>
    </source>
</evidence>
<dbReference type="FunFam" id="3.30.1150.10:FF:000002">
    <property type="entry name" value="Energy transducer TonB"/>
    <property type="match status" value="1"/>
</dbReference>
<dbReference type="PROSITE" id="PS52015">
    <property type="entry name" value="TONB_CTD"/>
    <property type="match status" value="1"/>
</dbReference>
<comment type="subcellular location">
    <subcellularLocation>
        <location evidence="1">Cell inner membrane</location>
        <topology evidence="1">Single-pass membrane protein</topology>
        <orientation evidence="1">Periplasmic side</orientation>
    </subcellularLocation>
</comment>
<keyword evidence="13" id="KW-1185">Reference proteome</keyword>
<evidence type="ECO:0000256" key="1">
    <source>
        <dbReference type="ARBA" id="ARBA00004383"/>
    </source>
</evidence>
<accession>A0A5C0VGI8</accession>
<dbReference type="InterPro" id="IPR006260">
    <property type="entry name" value="TonB/TolA_C"/>
</dbReference>
<gene>
    <name evidence="12" type="ORF">FYC62_08220</name>
</gene>
<dbReference type="Pfam" id="PF03544">
    <property type="entry name" value="TonB_C"/>
    <property type="match status" value="1"/>
</dbReference>
<dbReference type="EMBL" id="CP043329">
    <property type="protein sequence ID" value="QEK51646.1"/>
    <property type="molecule type" value="Genomic_DNA"/>
</dbReference>
<dbReference type="GO" id="GO:0031992">
    <property type="term" value="F:energy transducer activity"/>
    <property type="evidence" value="ECO:0007669"/>
    <property type="project" value="InterPro"/>
</dbReference>
<evidence type="ECO:0000256" key="8">
    <source>
        <dbReference type="ARBA" id="ARBA00022989"/>
    </source>
</evidence>
<protein>
    <submittedName>
        <fullName evidence="12">Energy transducer TonB</fullName>
    </submittedName>
</protein>
<evidence type="ECO:0000256" key="6">
    <source>
        <dbReference type="ARBA" id="ARBA00022692"/>
    </source>
</evidence>
<keyword evidence="9 10" id="KW-0472">Membrane</keyword>
<dbReference type="Proteomes" id="UP000323653">
    <property type="component" value="Chromosome"/>
</dbReference>
<evidence type="ECO:0000313" key="12">
    <source>
        <dbReference type="EMBL" id="QEK51646.1"/>
    </source>
</evidence>
<evidence type="ECO:0000256" key="7">
    <source>
        <dbReference type="ARBA" id="ARBA00022927"/>
    </source>
</evidence>
<keyword evidence="7" id="KW-0653">Protein transport</keyword>
<evidence type="ECO:0000256" key="4">
    <source>
        <dbReference type="ARBA" id="ARBA00022475"/>
    </source>
</evidence>
<keyword evidence="6 10" id="KW-0812">Transmembrane</keyword>
<dbReference type="GO" id="GO:0030288">
    <property type="term" value="C:outer membrane-bounded periplasmic space"/>
    <property type="evidence" value="ECO:0007669"/>
    <property type="project" value="InterPro"/>
</dbReference>
<evidence type="ECO:0000259" key="11">
    <source>
        <dbReference type="PROSITE" id="PS52015"/>
    </source>
</evidence>
<dbReference type="RefSeq" id="WP_149074603.1">
    <property type="nucleotide sequence ID" value="NZ_CP043329.1"/>
</dbReference>
<keyword evidence="4" id="KW-1003">Cell membrane</keyword>
<dbReference type="KEGG" id="pej:FYC62_08220"/>
<evidence type="ECO:0000256" key="3">
    <source>
        <dbReference type="ARBA" id="ARBA00022448"/>
    </source>
</evidence>
<proteinExistence type="inferred from homology"/>
<dbReference type="GO" id="GO:0015891">
    <property type="term" value="P:siderophore transport"/>
    <property type="evidence" value="ECO:0007669"/>
    <property type="project" value="InterPro"/>
</dbReference>
<evidence type="ECO:0000313" key="13">
    <source>
        <dbReference type="Proteomes" id="UP000323653"/>
    </source>
</evidence>
<evidence type="ECO:0000256" key="9">
    <source>
        <dbReference type="ARBA" id="ARBA00023136"/>
    </source>
</evidence>
<sequence>MLYSKFNLNKIEWLNLIFDGRNQVYGAYELRKNSGNYLAKALFIASFGFALLIIGPSAYYLYKQKVVDVIPIDNSKEDDQKIHKIIEIELPPKQLNKVKAGSEIAIPKQTAQKEIKYTNFKPTTDDLVTKEAPTLKELETGIISSTDKAGETGGLNATHHEGANGILEAGSNTESGNEYLVSAEEMPEFPGGMTAWAKYLNKNLQYPAIARENEIQGRVTVSFVVERNGEITNIKVLRGIGAGCDEEAIRVIKKSPLWKPGKQNGKTVRVSYVIPIVFRLD</sequence>
<dbReference type="GO" id="GO:0015031">
    <property type="term" value="P:protein transport"/>
    <property type="evidence" value="ECO:0007669"/>
    <property type="project" value="UniProtKB-KW"/>
</dbReference>
<dbReference type="InterPro" id="IPR051045">
    <property type="entry name" value="TonB-dependent_transducer"/>
</dbReference>
<name>A0A5C0VGI8_9SPHI</name>
<dbReference type="SUPFAM" id="SSF74653">
    <property type="entry name" value="TolA/TonB C-terminal domain"/>
    <property type="match status" value="1"/>
</dbReference>
<dbReference type="PANTHER" id="PTHR33446:SF2">
    <property type="entry name" value="PROTEIN TONB"/>
    <property type="match status" value="1"/>
</dbReference>
<organism evidence="12 13">
    <name type="scientific">Pedobacter aquae</name>
    <dbReference type="NCBI Taxonomy" id="2605747"/>
    <lineage>
        <taxon>Bacteria</taxon>
        <taxon>Pseudomonadati</taxon>
        <taxon>Bacteroidota</taxon>
        <taxon>Sphingobacteriia</taxon>
        <taxon>Sphingobacteriales</taxon>
        <taxon>Sphingobacteriaceae</taxon>
        <taxon>Pedobacter</taxon>
    </lineage>
</organism>
<reference evidence="12 13" key="1">
    <citation type="submission" date="2019-08" db="EMBL/GenBank/DDBJ databases">
        <title>Pedobacter sp. nov., isolated from Han river, South Korea.</title>
        <authorList>
            <person name="Lee D.-H."/>
            <person name="Kim Y.-S."/>
            <person name="Hwang E.-M."/>
            <person name="Le Tran T.C."/>
            <person name="Cha C.-J."/>
        </authorList>
    </citation>
    <scope>NUCLEOTIDE SEQUENCE [LARGE SCALE GENOMIC DNA]</scope>
    <source>
        <strain evidence="12 13">CJ43</strain>
    </source>
</reference>
<dbReference type="InterPro" id="IPR037682">
    <property type="entry name" value="TonB_C"/>
</dbReference>
<dbReference type="AlphaFoldDB" id="A0A5C0VGI8"/>
<comment type="similarity">
    <text evidence="2">Belongs to the TonB family.</text>
</comment>
<dbReference type="PRINTS" id="PR01374">
    <property type="entry name" value="TONBPROTEIN"/>
</dbReference>
<dbReference type="Gene3D" id="3.30.1150.10">
    <property type="match status" value="1"/>
</dbReference>
<dbReference type="NCBIfam" id="TIGR01352">
    <property type="entry name" value="tonB_Cterm"/>
    <property type="match status" value="1"/>
</dbReference>
<dbReference type="InterPro" id="IPR003538">
    <property type="entry name" value="TonB"/>
</dbReference>
<keyword evidence="8 10" id="KW-1133">Transmembrane helix</keyword>
<dbReference type="GO" id="GO:0098797">
    <property type="term" value="C:plasma membrane protein complex"/>
    <property type="evidence" value="ECO:0007669"/>
    <property type="project" value="TreeGrafter"/>
</dbReference>
<evidence type="ECO:0000256" key="10">
    <source>
        <dbReference type="SAM" id="Phobius"/>
    </source>
</evidence>
<feature type="transmembrane region" description="Helical" evidence="10">
    <location>
        <begin position="41"/>
        <end position="62"/>
    </location>
</feature>
<keyword evidence="5" id="KW-0997">Cell inner membrane</keyword>
<keyword evidence="3" id="KW-0813">Transport</keyword>
<dbReference type="PANTHER" id="PTHR33446">
    <property type="entry name" value="PROTEIN TONB-RELATED"/>
    <property type="match status" value="1"/>
</dbReference>
<evidence type="ECO:0000256" key="5">
    <source>
        <dbReference type="ARBA" id="ARBA00022519"/>
    </source>
</evidence>